<comment type="caution">
    <text evidence="1">The sequence shown here is derived from an EMBL/GenBank/DDBJ whole genome shotgun (WGS) entry which is preliminary data.</text>
</comment>
<evidence type="ECO:0008006" key="3">
    <source>
        <dbReference type="Google" id="ProtNLM"/>
    </source>
</evidence>
<dbReference type="RefSeq" id="WP_190571452.1">
    <property type="nucleotide sequence ID" value="NZ_JACJQL010000071.1"/>
</dbReference>
<gene>
    <name evidence="1" type="ORF">H6G14_27305</name>
</gene>
<dbReference type="Proteomes" id="UP000621307">
    <property type="component" value="Unassembled WGS sequence"/>
</dbReference>
<name>A0ABR8BPV1_9NOSO</name>
<keyword evidence="2" id="KW-1185">Reference proteome</keyword>
<proteinExistence type="predicted"/>
<sequence>MAQAKNTAAQPTLLPSDPLGQRFLDYFHHGWGFIYAPTPNSGERPNWRTETRYPLEPRNLWQQYLDPDVLIGLRFGKETNYLLLDVDRISSLHPISSQLKYRQVLDCLEEIGLCRPVPIQSSERGGLHIYYFLEENQHSYSLAHAVQRALEEAGFKIRGGELEIFPNCKAYSKGKPSNFNAHRLPLQAGSYLLDDSLELWSNNIEDLLNAADWSAGGQDYEALAQAIAQAKSNKVIKFPSRQGSTAKQWQHELEERTAEGWTGPGQTNELLKNMGCLGVVFRHLSGEALVDYIVITSRNCRGYEKWCNHQHEIEQRAREWAQSCERYYTPYASYPQRVNSYKEQFGTVNENKVIELHPNQQRQQETLERIRSIVAHLQQTLTFPERTSDRVESIIAASKAQYGKGISQTTLYKQLYLSLWHPDHQNPRQEEQPVNACDESNTAIFFSEKYPQIADPWLEDAQPETKSLQATQQQPLKNYTPPPYMKVCSCASSALAVAGGNAKADDDQILEFSTSCNFSNPSSDFSYLISKNLQNSNLSNHKQNQCLFFPSESFDDNKQNLLNDKSLAKSDISNAKNLVDIKADSISAMTLASECFLESELSIPVSIPEYANQISSLPISVRQQDSLPEDETFNSENYRQAIRLRLQANTQARHWVKMFCDTEHLSLLPQERIELEQLVKRLLMLKSSSLMLQQEAQEWLEANKSILDIAERLGIELKLV</sequence>
<accession>A0ABR8BPV1</accession>
<protein>
    <recommendedName>
        <fullName evidence="3">Replication protein</fullName>
    </recommendedName>
</protein>
<evidence type="ECO:0000313" key="2">
    <source>
        <dbReference type="Proteomes" id="UP000621307"/>
    </source>
</evidence>
<reference evidence="1 2" key="1">
    <citation type="journal article" date="2020" name="ISME J.">
        <title>Comparative genomics reveals insights into cyanobacterial evolution and habitat adaptation.</title>
        <authorList>
            <person name="Chen M.Y."/>
            <person name="Teng W.K."/>
            <person name="Zhao L."/>
            <person name="Hu C.X."/>
            <person name="Zhou Y.K."/>
            <person name="Han B.P."/>
            <person name="Song L.R."/>
            <person name="Shu W.S."/>
        </authorList>
    </citation>
    <scope>NUCLEOTIDE SEQUENCE [LARGE SCALE GENOMIC DNA]</scope>
    <source>
        <strain evidence="1 2">FACHB-3921</strain>
    </source>
</reference>
<organism evidence="1 2">
    <name type="scientific">Nostoc parmelioides FACHB-3921</name>
    <dbReference type="NCBI Taxonomy" id="2692909"/>
    <lineage>
        <taxon>Bacteria</taxon>
        <taxon>Bacillati</taxon>
        <taxon>Cyanobacteriota</taxon>
        <taxon>Cyanophyceae</taxon>
        <taxon>Nostocales</taxon>
        <taxon>Nostocaceae</taxon>
        <taxon>Nostoc</taxon>
    </lineage>
</organism>
<dbReference type="EMBL" id="JACJQL010000071">
    <property type="protein sequence ID" value="MBD2254935.1"/>
    <property type="molecule type" value="Genomic_DNA"/>
</dbReference>
<evidence type="ECO:0000313" key="1">
    <source>
        <dbReference type="EMBL" id="MBD2254935.1"/>
    </source>
</evidence>